<evidence type="ECO:0000313" key="9">
    <source>
        <dbReference type="Proteomes" id="UP000265427"/>
    </source>
</evidence>
<dbReference type="Proteomes" id="UP000265427">
    <property type="component" value="Unassembled WGS sequence"/>
</dbReference>
<evidence type="ECO:0000313" key="7">
    <source>
        <dbReference type="EMBL" id="RHY90344.1"/>
    </source>
</evidence>
<dbReference type="EMBL" id="QUSZ01008175">
    <property type="protein sequence ID" value="RHY00814.1"/>
    <property type="molecule type" value="Genomic_DNA"/>
</dbReference>
<evidence type="ECO:0000313" key="13">
    <source>
        <dbReference type="Proteomes" id="UP000266643"/>
    </source>
</evidence>
<dbReference type="AlphaFoldDB" id="A0A397BA44"/>
<sequence length="275" mass="31276">MEPSPASKPTPAPKEQPSAMAASTLRAIASSANPTVAFTRSPPRTSGGRGGVKRTRRKEEKLADEVMLVQRDIHRLEGKRDCMLDYPMQTTALNDRKSTKIMYEYCTLFEFGFDHKNKQEGLKQEQFIRSIMREDLQITGVTFTSKGVDKLIGAHRMYSSVHMNYKMQFVTCENVLDDSGAVIVTELKTIISQRITRKMLQLYYPMVFQHEALVQRLLGQMIDMAVTQLYEYDNLGRIEGYVPRIGVLEAFADLLENADLAALCALEHKLRKIFE</sequence>
<evidence type="ECO:0000313" key="6">
    <source>
        <dbReference type="EMBL" id="RHY60218.1"/>
    </source>
</evidence>
<dbReference type="EMBL" id="QUTD01005675">
    <property type="protein sequence ID" value="RHY60218.1"/>
    <property type="molecule type" value="Genomic_DNA"/>
</dbReference>
<dbReference type="Proteomes" id="UP000266196">
    <property type="component" value="Unassembled WGS sequence"/>
</dbReference>
<dbReference type="Proteomes" id="UP000266239">
    <property type="component" value="Unassembled WGS sequence"/>
</dbReference>
<dbReference type="EMBL" id="QUTA01005336">
    <property type="protein sequence ID" value="RHY16200.1"/>
    <property type="molecule type" value="Genomic_DNA"/>
</dbReference>
<organism evidence="3 12">
    <name type="scientific">Aphanomyces astaci</name>
    <name type="common">Crayfish plague agent</name>
    <dbReference type="NCBI Taxonomy" id="112090"/>
    <lineage>
        <taxon>Eukaryota</taxon>
        <taxon>Sar</taxon>
        <taxon>Stramenopiles</taxon>
        <taxon>Oomycota</taxon>
        <taxon>Saprolegniomycetes</taxon>
        <taxon>Saprolegniales</taxon>
        <taxon>Verrucalvaceae</taxon>
        <taxon>Aphanomyces</taxon>
    </lineage>
</organism>
<dbReference type="EMBL" id="QUTE01010612">
    <property type="protein sequence ID" value="RHZ12948.1"/>
    <property type="molecule type" value="Genomic_DNA"/>
</dbReference>
<dbReference type="EMBL" id="QUTC01005379">
    <property type="protein sequence ID" value="RHY58494.1"/>
    <property type="molecule type" value="Genomic_DNA"/>
</dbReference>
<dbReference type="Proteomes" id="UP000286510">
    <property type="component" value="Unassembled WGS sequence"/>
</dbReference>
<evidence type="ECO:0000313" key="8">
    <source>
        <dbReference type="EMBL" id="RHZ12948.1"/>
    </source>
</evidence>
<evidence type="ECO:0000313" key="10">
    <source>
        <dbReference type="Proteomes" id="UP000265716"/>
    </source>
</evidence>
<evidence type="ECO:0000313" key="2">
    <source>
        <dbReference type="EMBL" id="RHY00814.1"/>
    </source>
</evidence>
<accession>A0A397BA44</accession>
<gene>
    <name evidence="3" type="ORF">DYB25_006777</name>
    <name evidence="7" type="ORF">DYB26_001830</name>
    <name evidence="6" type="ORF">DYB30_003313</name>
    <name evidence="8" type="ORF">DYB31_000391</name>
    <name evidence="4" type="ORF">DYB34_003995</name>
    <name evidence="2" type="ORF">DYB36_005823</name>
    <name evidence="5" type="ORF">DYB38_000492</name>
</gene>
<evidence type="ECO:0000313" key="3">
    <source>
        <dbReference type="EMBL" id="RHY16200.1"/>
    </source>
</evidence>
<evidence type="ECO:0000313" key="12">
    <source>
        <dbReference type="Proteomes" id="UP000266239"/>
    </source>
</evidence>
<dbReference type="EMBL" id="QUTF01022181">
    <property type="protein sequence ID" value="RHY90344.1"/>
    <property type="molecule type" value="Genomic_DNA"/>
</dbReference>
<evidence type="ECO:0000313" key="5">
    <source>
        <dbReference type="EMBL" id="RHY58494.1"/>
    </source>
</evidence>
<dbReference type="Proteomes" id="UP000266643">
    <property type="component" value="Unassembled WGS sequence"/>
</dbReference>
<name>A0A397BA44_APHAT</name>
<evidence type="ECO:0000313" key="14">
    <source>
        <dbReference type="Proteomes" id="UP000283543"/>
    </source>
</evidence>
<evidence type="ECO:0000313" key="15">
    <source>
        <dbReference type="Proteomes" id="UP000286510"/>
    </source>
</evidence>
<protein>
    <submittedName>
        <fullName evidence="3">Uncharacterized protein</fullName>
    </submittedName>
</protein>
<feature type="compositionally biased region" description="Pro residues" evidence="1">
    <location>
        <begin position="1"/>
        <end position="14"/>
    </location>
</feature>
<feature type="region of interest" description="Disordered" evidence="1">
    <location>
        <begin position="1"/>
        <end position="59"/>
    </location>
</feature>
<evidence type="ECO:0000313" key="11">
    <source>
        <dbReference type="Proteomes" id="UP000266196"/>
    </source>
</evidence>
<dbReference type="Proteomes" id="UP000265716">
    <property type="component" value="Unassembled WGS sequence"/>
</dbReference>
<reference evidence="9 10" key="1">
    <citation type="submission" date="2018-08" db="EMBL/GenBank/DDBJ databases">
        <title>Aphanomyces genome sequencing and annotation.</title>
        <authorList>
            <person name="Minardi D."/>
            <person name="Oidtmann B."/>
            <person name="Van Der Giezen M."/>
            <person name="Studholme D.J."/>
        </authorList>
    </citation>
    <scope>NUCLEOTIDE SEQUENCE [LARGE SCALE GENOMIC DNA]</scope>
    <source>
        <strain evidence="8 11">197901</strain>
        <strain evidence="6 13">D2</strain>
        <strain evidence="7 15">FDL457</strain>
        <strain evidence="2 9">Kv</strain>
        <strain evidence="5 10">SA</strain>
        <strain evidence="4 14">Si</strain>
        <strain evidence="3 12">Yx</strain>
    </source>
</reference>
<dbReference type="EMBL" id="QUTB01010633">
    <property type="protein sequence ID" value="RHY39317.1"/>
    <property type="molecule type" value="Genomic_DNA"/>
</dbReference>
<comment type="caution">
    <text evidence="3">The sequence shown here is derived from an EMBL/GenBank/DDBJ whole genome shotgun (WGS) entry which is preliminary data.</text>
</comment>
<dbReference type="VEuPathDB" id="FungiDB:H257_06348"/>
<dbReference type="Proteomes" id="UP000283543">
    <property type="component" value="Unassembled WGS sequence"/>
</dbReference>
<proteinExistence type="predicted"/>
<evidence type="ECO:0000256" key="1">
    <source>
        <dbReference type="SAM" id="MobiDB-lite"/>
    </source>
</evidence>
<evidence type="ECO:0000313" key="4">
    <source>
        <dbReference type="EMBL" id="RHY39317.1"/>
    </source>
</evidence>